<dbReference type="EMBL" id="KQ424645">
    <property type="protein sequence ID" value="KOF70697.1"/>
    <property type="molecule type" value="Genomic_DNA"/>
</dbReference>
<accession>A0A0L8G120</accession>
<organism evidence="1">
    <name type="scientific">Octopus bimaculoides</name>
    <name type="common">California two-spotted octopus</name>
    <dbReference type="NCBI Taxonomy" id="37653"/>
    <lineage>
        <taxon>Eukaryota</taxon>
        <taxon>Metazoa</taxon>
        <taxon>Spiralia</taxon>
        <taxon>Lophotrochozoa</taxon>
        <taxon>Mollusca</taxon>
        <taxon>Cephalopoda</taxon>
        <taxon>Coleoidea</taxon>
        <taxon>Octopodiformes</taxon>
        <taxon>Octopoda</taxon>
        <taxon>Incirrata</taxon>
        <taxon>Octopodidae</taxon>
        <taxon>Octopus</taxon>
    </lineage>
</organism>
<evidence type="ECO:0000313" key="1">
    <source>
        <dbReference type="EMBL" id="KOF70697.1"/>
    </source>
</evidence>
<sequence length="121" mass="13972">REQATGRLHAGQRSWVIANDLNCSIQTIEWPRERYNATNGMDDCLCSGRPRVTMACQDRYLHQQHLQDLFWRATESARQTVGSHHRQTHLCRGSSLRSFNLSCRHPTKSPILTDCHQLVCL</sequence>
<reference evidence="1" key="1">
    <citation type="submission" date="2015-07" db="EMBL/GenBank/DDBJ databases">
        <title>MeaNS - Measles Nucleotide Surveillance Program.</title>
        <authorList>
            <person name="Tran T."/>
            <person name="Druce J."/>
        </authorList>
    </citation>
    <scope>NUCLEOTIDE SEQUENCE</scope>
    <source>
        <strain evidence="1">UCB-OBI-ISO-001</strain>
        <tissue evidence="1">Gonad</tissue>
    </source>
</reference>
<gene>
    <name evidence="1" type="ORF">OCBIM_22002356mg</name>
</gene>
<protein>
    <submittedName>
        <fullName evidence="1">Uncharacterized protein</fullName>
    </submittedName>
</protein>
<feature type="non-terminal residue" evidence="1">
    <location>
        <position position="1"/>
    </location>
</feature>
<name>A0A0L8G120_OCTBM</name>
<proteinExistence type="predicted"/>
<dbReference type="STRING" id="37653.A0A0L8G120"/>
<dbReference type="AlphaFoldDB" id="A0A0L8G120"/>